<proteinExistence type="predicted"/>
<dbReference type="PROSITE" id="PS50158">
    <property type="entry name" value="ZF_CCHC"/>
    <property type="match status" value="1"/>
</dbReference>
<dbReference type="SMART" id="SM00343">
    <property type="entry name" value="ZnF_C2HC"/>
    <property type="match status" value="1"/>
</dbReference>
<evidence type="ECO:0000313" key="5">
    <source>
        <dbReference type="Proteomes" id="UP001341281"/>
    </source>
</evidence>
<keyword evidence="1" id="KW-0479">Metal-binding</keyword>
<evidence type="ECO:0000256" key="1">
    <source>
        <dbReference type="PROSITE-ProRule" id="PRU00047"/>
    </source>
</evidence>
<keyword evidence="1" id="KW-0862">Zinc</keyword>
<feature type="domain" description="CCHC-type" evidence="3">
    <location>
        <begin position="291"/>
        <end position="306"/>
    </location>
</feature>
<dbReference type="AlphaFoldDB" id="A0AAQ3PZE8"/>
<dbReference type="SUPFAM" id="SSF57756">
    <property type="entry name" value="Retrovirus zinc finger-like domains"/>
    <property type="match status" value="1"/>
</dbReference>
<evidence type="ECO:0000256" key="2">
    <source>
        <dbReference type="SAM" id="MobiDB-lite"/>
    </source>
</evidence>
<accession>A0AAQ3PZE8</accession>
<name>A0AAQ3PZE8_PASNO</name>
<feature type="region of interest" description="Disordered" evidence="2">
    <location>
        <begin position="245"/>
        <end position="264"/>
    </location>
</feature>
<protein>
    <recommendedName>
        <fullName evidence="3">CCHC-type domain-containing protein</fullName>
    </recommendedName>
</protein>
<dbReference type="GO" id="GO:0003676">
    <property type="term" value="F:nucleic acid binding"/>
    <property type="evidence" value="ECO:0007669"/>
    <property type="project" value="InterPro"/>
</dbReference>
<evidence type="ECO:0000313" key="4">
    <source>
        <dbReference type="EMBL" id="WVZ56226.1"/>
    </source>
</evidence>
<dbReference type="PANTHER" id="PTHR42648:SF28">
    <property type="entry name" value="TRANSPOSON-ENCODED PROTEIN WITH RIBONUCLEASE H-LIKE AND RETROVIRUS ZINC FINGER-LIKE DOMAINS"/>
    <property type="match status" value="1"/>
</dbReference>
<reference evidence="4 5" key="1">
    <citation type="submission" date="2024-02" db="EMBL/GenBank/DDBJ databases">
        <title>High-quality chromosome-scale genome assembly of Pensacola bahiagrass (Paspalum notatum Flugge var. saurae).</title>
        <authorList>
            <person name="Vega J.M."/>
            <person name="Podio M."/>
            <person name="Orjuela J."/>
            <person name="Siena L.A."/>
            <person name="Pessino S.C."/>
            <person name="Combes M.C."/>
            <person name="Mariac C."/>
            <person name="Albertini E."/>
            <person name="Pupilli F."/>
            <person name="Ortiz J.P.A."/>
            <person name="Leblanc O."/>
        </authorList>
    </citation>
    <scope>NUCLEOTIDE SEQUENCE [LARGE SCALE GENOMIC DNA]</scope>
    <source>
        <strain evidence="4">R1</strain>
        <tissue evidence="4">Leaf</tissue>
    </source>
</reference>
<dbReference type="Gene3D" id="4.10.60.10">
    <property type="entry name" value="Zinc finger, CCHC-type"/>
    <property type="match status" value="1"/>
</dbReference>
<dbReference type="InterPro" id="IPR039537">
    <property type="entry name" value="Retrotran_Ty1/copia-like"/>
</dbReference>
<dbReference type="GO" id="GO:0008270">
    <property type="term" value="F:zinc ion binding"/>
    <property type="evidence" value="ECO:0007669"/>
    <property type="project" value="UniProtKB-KW"/>
</dbReference>
<keyword evidence="1" id="KW-0863">Zinc-finger</keyword>
<evidence type="ECO:0000259" key="3">
    <source>
        <dbReference type="PROSITE" id="PS50158"/>
    </source>
</evidence>
<feature type="compositionally biased region" description="Basic residues" evidence="2">
    <location>
        <begin position="245"/>
        <end position="255"/>
    </location>
</feature>
<dbReference type="InterPro" id="IPR036875">
    <property type="entry name" value="Znf_CCHC_sf"/>
</dbReference>
<dbReference type="SUPFAM" id="SSF53098">
    <property type="entry name" value="Ribonuclease H-like"/>
    <property type="match status" value="1"/>
</dbReference>
<sequence>MRRAGARAAAGLGQMHGPGPGMNTAALLAHMGKIDKLKGPNYPTWRKDIDMMFTLTDMDFALLYDKPTEPAPGETRYDDKMLHYSIEKRKWEISNTKCLKIIRHLIDDSIEGSIPECATAKELLDRLKSQFTGSSKAYARTLVDDFTNTRCDSSGVRAYIQKMTSTAAKLNKYLGKDLPEDFVVHMIMKSLPKEYETFHVHYNTTVKDRWTIEQLMAQCLQEEERLKSHKSDSLNYISNQSKKMNKNSKPIFKKGPKGDLGQSTSKISTINHNHGRGKNPDKFFPVPWNVCLHCKQEGHYKKDCPDWLRSLIPKDPKDKDKGLQTKEDAGKGQKKHLDRCIDCIKGKFAKQIKKNAKRSSRVLEIIHTDICGPFPERTVDGYDSFITFTDDYSRYGYIYPLKERSEALDKFKTFKTEVENQHDLKIKIVRSDRGGSTTVDIRSMDKFLDLLQGSCGKME</sequence>
<dbReference type="Pfam" id="PF14223">
    <property type="entry name" value="Retrotran_gag_2"/>
    <property type="match status" value="1"/>
</dbReference>
<dbReference type="EMBL" id="CP144746">
    <property type="protein sequence ID" value="WVZ56226.1"/>
    <property type="molecule type" value="Genomic_DNA"/>
</dbReference>
<keyword evidence="5" id="KW-1185">Reference proteome</keyword>
<gene>
    <name evidence="4" type="ORF">U9M48_006794</name>
</gene>
<dbReference type="InterPro" id="IPR036397">
    <property type="entry name" value="RNaseH_sf"/>
</dbReference>
<dbReference type="Proteomes" id="UP001341281">
    <property type="component" value="Chromosome 02"/>
</dbReference>
<dbReference type="Gene3D" id="3.30.420.10">
    <property type="entry name" value="Ribonuclease H-like superfamily/Ribonuclease H"/>
    <property type="match status" value="1"/>
</dbReference>
<organism evidence="4 5">
    <name type="scientific">Paspalum notatum var. saurae</name>
    <dbReference type="NCBI Taxonomy" id="547442"/>
    <lineage>
        <taxon>Eukaryota</taxon>
        <taxon>Viridiplantae</taxon>
        <taxon>Streptophyta</taxon>
        <taxon>Embryophyta</taxon>
        <taxon>Tracheophyta</taxon>
        <taxon>Spermatophyta</taxon>
        <taxon>Magnoliopsida</taxon>
        <taxon>Liliopsida</taxon>
        <taxon>Poales</taxon>
        <taxon>Poaceae</taxon>
        <taxon>PACMAD clade</taxon>
        <taxon>Panicoideae</taxon>
        <taxon>Andropogonodae</taxon>
        <taxon>Paspaleae</taxon>
        <taxon>Paspalinae</taxon>
        <taxon>Paspalum</taxon>
    </lineage>
</organism>
<dbReference type="PANTHER" id="PTHR42648">
    <property type="entry name" value="TRANSPOSASE, PUTATIVE-RELATED"/>
    <property type="match status" value="1"/>
</dbReference>
<dbReference type="InterPro" id="IPR012337">
    <property type="entry name" value="RNaseH-like_sf"/>
</dbReference>
<dbReference type="InterPro" id="IPR001878">
    <property type="entry name" value="Znf_CCHC"/>
</dbReference>